<sequence>MVEKCVGDIESATNPDHLKNLNREEIEKALLEAYDLDNDNEIKWAEFNIFNQFLKKQPKNLRQIFRFFDKNHNWKIEHKEIQKCKPRHIIDFLGTGKRK</sequence>
<name>A0A5K1HTI3_9MAGN</name>
<gene>
    <name evidence="2" type="ORF">NYM_LOCUS30117</name>
</gene>
<feature type="domain" description="EF-hand" evidence="1">
    <location>
        <begin position="56"/>
        <end position="91"/>
    </location>
</feature>
<dbReference type="GO" id="GO:0005509">
    <property type="term" value="F:calcium ion binding"/>
    <property type="evidence" value="ECO:0007669"/>
    <property type="project" value="InterPro"/>
</dbReference>
<evidence type="ECO:0000313" key="2">
    <source>
        <dbReference type="EMBL" id="VVW88554.1"/>
    </source>
</evidence>
<proteinExistence type="predicted"/>
<organism evidence="2">
    <name type="scientific">Nymphaea colorata</name>
    <name type="common">pocket water lily</name>
    <dbReference type="NCBI Taxonomy" id="210225"/>
    <lineage>
        <taxon>Eukaryota</taxon>
        <taxon>Viridiplantae</taxon>
        <taxon>Streptophyta</taxon>
        <taxon>Embryophyta</taxon>
        <taxon>Tracheophyta</taxon>
        <taxon>Spermatophyta</taxon>
        <taxon>Magnoliopsida</taxon>
        <taxon>Nymphaeales</taxon>
        <taxon>Nymphaeaceae</taxon>
        <taxon>Nymphaea</taxon>
    </lineage>
</organism>
<dbReference type="InterPro" id="IPR011992">
    <property type="entry name" value="EF-hand-dom_pair"/>
</dbReference>
<dbReference type="AlphaFoldDB" id="A0A5K1HTI3"/>
<protein>
    <recommendedName>
        <fullName evidence="1">EF-hand domain-containing protein</fullName>
    </recommendedName>
</protein>
<evidence type="ECO:0000259" key="1">
    <source>
        <dbReference type="PROSITE" id="PS50222"/>
    </source>
</evidence>
<dbReference type="SUPFAM" id="SSF47473">
    <property type="entry name" value="EF-hand"/>
    <property type="match status" value="1"/>
</dbReference>
<reference evidence="2" key="1">
    <citation type="submission" date="2019-09" db="EMBL/GenBank/DDBJ databases">
        <authorList>
            <person name="Zhang L."/>
        </authorList>
    </citation>
    <scope>NUCLEOTIDE SEQUENCE</scope>
</reference>
<dbReference type="EMBL" id="LR722149">
    <property type="protein sequence ID" value="VVW88554.1"/>
    <property type="molecule type" value="Genomic_DNA"/>
</dbReference>
<accession>A0A5K1HTI3</accession>
<dbReference type="PROSITE" id="PS50222">
    <property type="entry name" value="EF_HAND_2"/>
    <property type="match status" value="1"/>
</dbReference>
<dbReference type="InterPro" id="IPR002048">
    <property type="entry name" value="EF_hand_dom"/>
</dbReference>
<dbReference type="Gene3D" id="1.10.238.10">
    <property type="entry name" value="EF-hand"/>
    <property type="match status" value="1"/>
</dbReference>